<feature type="region of interest" description="Disordered" evidence="1">
    <location>
        <begin position="1"/>
        <end position="93"/>
    </location>
</feature>
<protein>
    <submittedName>
        <fullName evidence="2">Uncharacterized protein</fullName>
    </submittedName>
</protein>
<feature type="compositionally biased region" description="Basic residues" evidence="1">
    <location>
        <begin position="60"/>
        <end position="71"/>
    </location>
</feature>
<feature type="compositionally biased region" description="Basic and acidic residues" evidence="1">
    <location>
        <begin position="72"/>
        <end position="93"/>
    </location>
</feature>
<keyword evidence="3" id="KW-1185">Reference proteome</keyword>
<accession>A0A4U5PA56</accession>
<reference evidence="2 3" key="1">
    <citation type="journal article" date="2015" name="Genome Biol.">
        <title>Comparative genomics of Steinernema reveals deeply conserved gene regulatory networks.</title>
        <authorList>
            <person name="Dillman A.R."/>
            <person name="Macchietto M."/>
            <person name="Porter C.F."/>
            <person name="Rogers A."/>
            <person name="Williams B."/>
            <person name="Antoshechkin I."/>
            <person name="Lee M.M."/>
            <person name="Goodwin Z."/>
            <person name="Lu X."/>
            <person name="Lewis E.E."/>
            <person name="Goodrich-Blair H."/>
            <person name="Stock S.P."/>
            <person name="Adams B.J."/>
            <person name="Sternberg P.W."/>
            <person name="Mortazavi A."/>
        </authorList>
    </citation>
    <scope>NUCLEOTIDE SEQUENCE [LARGE SCALE GENOMIC DNA]</scope>
    <source>
        <strain evidence="2 3">ALL</strain>
    </source>
</reference>
<sequence>MFQIGDVRENSALREDFASKQIDSRSIGGGDGAKGEAAKNNPSNDHRVHVKGRRVERPKKSYKGKKLRGRRRVEGQTTRRMEEEGREENREFGERVFAENKSPLAEIGAGEAVKSALNCYGSQRRSL</sequence>
<proteinExistence type="predicted"/>
<gene>
    <name evidence="2" type="ORF">L596_007696</name>
</gene>
<comment type="caution">
    <text evidence="2">The sequence shown here is derived from an EMBL/GenBank/DDBJ whole genome shotgun (WGS) entry which is preliminary data.</text>
</comment>
<evidence type="ECO:0000256" key="1">
    <source>
        <dbReference type="SAM" id="MobiDB-lite"/>
    </source>
</evidence>
<evidence type="ECO:0000313" key="2">
    <source>
        <dbReference type="EMBL" id="TKR93197.1"/>
    </source>
</evidence>
<evidence type="ECO:0000313" key="3">
    <source>
        <dbReference type="Proteomes" id="UP000298663"/>
    </source>
</evidence>
<reference evidence="2 3" key="2">
    <citation type="journal article" date="2019" name="G3 (Bethesda)">
        <title>Hybrid Assembly of the Genome of the Entomopathogenic Nematode Steinernema carpocapsae Identifies the X-Chromosome.</title>
        <authorList>
            <person name="Serra L."/>
            <person name="Macchietto M."/>
            <person name="Macias-Munoz A."/>
            <person name="McGill C.J."/>
            <person name="Rodriguez I.M."/>
            <person name="Rodriguez B."/>
            <person name="Murad R."/>
            <person name="Mortazavi A."/>
        </authorList>
    </citation>
    <scope>NUCLEOTIDE SEQUENCE [LARGE SCALE GENOMIC DNA]</scope>
    <source>
        <strain evidence="2 3">ALL</strain>
    </source>
</reference>
<dbReference type="AlphaFoldDB" id="A0A4U5PA56"/>
<feature type="compositionally biased region" description="Basic and acidic residues" evidence="1">
    <location>
        <begin position="1"/>
        <end position="18"/>
    </location>
</feature>
<name>A0A4U5PA56_STECR</name>
<organism evidence="2 3">
    <name type="scientific">Steinernema carpocapsae</name>
    <name type="common">Entomopathogenic nematode</name>
    <dbReference type="NCBI Taxonomy" id="34508"/>
    <lineage>
        <taxon>Eukaryota</taxon>
        <taxon>Metazoa</taxon>
        <taxon>Ecdysozoa</taxon>
        <taxon>Nematoda</taxon>
        <taxon>Chromadorea</taxon>
        <taxon>Rhabditida</taxon>
        <taxon>Tylenchina</taxon>
        <taxon>Panagrolaimomorpha</taxon>
        <taxon>Strongyloidoidea</taxon>
        <taxon>Steinernematidae</taxon>
        <taxon>Steinernema</taxon>
    </lineage>
</organism>
<dbReference type="Proteomes" id="UP000298663">
    <property type="component" value="Unassembled WGS sequence"/>
</dbReference>
<dbReference type="EMBL" id="AZBU02000002">
    <property type="protein sequence ID" value="TKR93197.1"/>
    <property type="molecule type" value="Genomic_DNA"/>
</dbReference>